<dbReference type="RefSeq" id="WP_026746457.1">
    <property type="nucleotide sequence ID" value="NZ_AP019823.1"/>
</dbReference>
<name>A0A510JJ75_9FUSO</name>
<dbReference type="Gene3D" id="3.40.50.720">
    <property type="entry name" value="NAD(P)-binding Rossmann-like Domain"/>
    <property type="match status" value="1"/>
</dbReference>
<keyword evidence="2" id="KW-0560">Oxidoreductase</keyword>
<comment type="similarity">
    <text evidence="1 3">Belongs to the short-chain dehydrogenases/reductases (SDR) family.</text>
</comment>
<accession>A0A510JJ75</accession>
<dbReference type="KEGG" id="lhf:JCM16775_1120"/>
<dbReference type="CDD" id="cd05233">
    <property type="entry name" value="SDR_c"/>
    <property type="match status" value="1"/>
</dbReference>
<dbReference type="PANTHER" id="PTHR42901">
    <property type="entry name" value="ALCOHOL DEHYDROGENASE"/>
    <property type="match status" value="1"/>
</dbReference>
<evidence type="ECO:0000256" key="3">
    <source>
        <dbReference type="RuleBase" id="RU000363"/>
    </source>
</evidence>
<protein>
    <recommendedName>
        <fullName evidence="6">Oxidoreductase, short chain dehydrogenase/reductase family protein</fullName>
    </recommendedName>
</protein>
<evidence type="ECO:0008006" key="6">
    <source>
        <dbReference type="Google" id="ProtNLM"/>
    </source>
</evidence>
<dbReference type="GO" id="GO:0016491">
    <property type="term" value="F:oxidoreductase activity"/>
    <property type="evidence" value="ECO:0007669"/>
    <property type="project" value="UniProtKB-KW"/>
</dbReference>
<keyword evidence="5" id="KW-1185">Reference proteome</keyword>
<organism evidence="4 5">
    <name type="scientific">Leptotrichia hofstadii</name>
    <dbReference type="NCBI Taxonomy" id="157688"/>
    <lineage>
        <taxon>Bacteria</taxon>
        <taxon>Fusobacteriati</taxon>
        <taxon>Fusobacteriota</taxon>
        <taxon>Fusobacteriia</taxon>
        <taxon>Fusobacteriales</taxon>
        <taxon>Leptotrichiaceae</taxon>
        <taxon>Leptotrichia</taxon>
    </lineage>
</organism>
<dbReference type="EMBL" id="AP019823">
    <property type="protein sequence ID" value="BBM38411.1"/>
    <property type="molecule type" value="Genomic_DNA"/>
</dbReference>
<dbReference type="Pfam" id="PF00106">
    <property type="entry name" value="adh_short"/>
    <property type="match status" value="1"/>
</dbReference>
<evidence type="ECO:0000256" key="1">
    <source>
        <dbReference type="ARBA" id="ARBA00006484"/>
    </source>
</evidence>
<dbReference type="InterPro" id="IPR036291">
    <property type="entry name" value="NAD(P)-bd_dom_sf"/>
</dbReference>
<dbReference type="Proteomes" id="UP000321892">
    <property type="component" value="Chromosome"/>
</dbReference>
<proteinExistence type="inferred from homology"/>
<dbReference type="PRINTS" id="PR00081">
    <property type="entry name" value="GDHRDH"/>
</dbReference>
<dbReference type="PRINTS" id="PR00080">
    <property type="entry name" value="SDRFAMILY"/>
</dbReference>
<dbReference type="AlphaFoldDB" id="A0A510JJ75"/>
<reference evidence="4 5" key="1">
    <citation type="submission" date="2019-07" db="EMBL/GenBank/DDBJ databases">
        <title>Complete Genome Sequence of Leptotrichia hofstadii Strain JCM16775.</title>
        <authorList>
            <person name="Watanabe S."/>
            <person name="Cui L."/>
        </authorList>
    </citation>
    <scope>NUCLEOTIDE SEQUENCE [LARGE SCALE GENOMIC DNA]</scope>
    <source>
        <strain evidence="4 5">JCM16775</strain>
    </source>
</reference>
<evidence type="ECO:0000256" key="2">
    <source>
        <dbReference type="ARBA" id="ARBA00023002"/>
    </source>
</evidence>
<sequence length="270" mass="30599">MKRVLITGASSGIGYELAKIYAENGHDLVIVARNRDKLRMLQKEIFEEISKNIKVTVIENDLSQEKAAERLYNQIKSSNLKIDTLVNNAGAGIYGRFSEFDEETMKRNDAMINLNIKAVVELTKLFLADMIKDGRGEILNVSSVAAFMPGPLMSTYYASKAFVQSFTEAVREEMRNDVRTKNIKISALCPGPTATEFEKSSNLEESSLFERMKVMTAKKVAEIGYKEFQKGKMIIIPGIFNRIAVFGTRFFSRKFVVRMARKMQEKKKDS</sequence>
<dbReference type="PIRSF" id="PIRSF000126">
    <property type="entry name" value="11-beta-HSD1"/>
    <property type="match status" value="1"/>
</dbReference>
<dbReference type="SUPFAM" id="SSF51735">
    <property type="entry name" value="NAD(P)-binding Rossmann-fold domains"/>
    <property type="match status" value="1"/>
</dbReference>
<evidence type="ECO:0000313" key="4">
    <source>
        <dbReference type="EMBL" id="BBM38411.1"/>
    </source>
</evidence>
<dbReference type="InterPro" id="IPR002347">
    <property type="entry name" value="SDR_fam"/>
</dbReference>
<dbReference type="OrthoDB" id="9808814at2"/>
<dbReference type="PANTHER" id="PTHR42901:SF1">
    <property type="entry name" value="ALCOHOL DEHYDROGENASE"/>
    <property type="match status" value="1"/>
</dbReference>
<gene>
    <name evidence="4" type="ORF">JCM16775_1120</name>
</gene>
<evidence type="ECO:0000313" key="5">
    <source>
        <dbReference type="Proteomes" id="UP000321892"/>
    </source>
</evidence>